<keyword evidence="2" id="KW-1185">Reference proteome</keyword>
<organism evidence="1 2">
    <name type="scientific">Meloidogyne enterolobii</name>
    <name type="common">Root-knot nematode worm</name>
    <name type="synonym">Meloidogyne mayaguensis</name>
    <dbReference type="NCBI Taxonomy" id="390850"/>
    <lineage>
        <taxon>Eukaryota</taxon>
        <taxon>Metazoa</taxon>
        <taxon>Ecdysozoa</taxon>
        <taxon>Nematoda</taxon>
        <taxon>Chromadorea</taxon>
        <taxon>Rhabditida</taxon>
        <taxon>Tylenchina</taxon>
        <taxon>Tylenchomorpha</taxon>
        <taxon>Tylenchoidea</taxon>
        <taxon>Meloidogynidae</taxon>
        <taxon>Meloidogyninae</taxon>
        <taxon>Meloidogyne</taxon>
    </lineage>
</organism>
<gene>
    <name evidence="1" type="ORF">MENTE1834_LOCUS5754</name>
</gene>
<evidence type="ECO:0000313" key="1">
    <source>
        <dbReference type="EMBL" id="CAK5025328.1"/>
    </source>
</evidence>
<name>A0ACB0Y0G4_MELEN</name>
<evidence type="ECO:0000313" key="2">
    <source>
        <dbReference type="Proteomes" id="UP001497535"/>
    </source>
</evidence>
<accession>A0ACB0Y0G4</accession>
<dbReference type="EMBL" id="CAVMJV010000004">
    <property type="protein sequence ID" value="CAK5025328.1"/>
    <property type="molecule type" value="Genomic_DNA"/>
</dbReference>
<protein>
    <submittedName>
        <fullName evidence="1">Uncharacterized protein</fullName>
    </submittedName>
</protein>
<sequence>MGQITQSLIWLATFGMRIASTIFILIRPKSQGHFEKNELKRSALCNHYGDQRAELELAVDKVIQVIRKHQILSVDREERAELSVDELNKVTMECDQEAIVSSVRKKLCPALRALFEHGLQPYVVPVNQGNKLLPSRISLIFHIQGGA</sequence>
<comment type="caution">
    <text evidence="1">The sequence shown here is derived from an EMBL/GenBank/DDBJ whole genome shotgun (WGS) entry which is preliminary data.</text>
</comment>
<dbReference type="Proteomes" id="UP001497535">
    <property type="component" value="Unassembled WGS sequence"/>
</dbReference>
<proteinExistence type="predicted"/>
<reference evidence="1" key="1">
    <citation type="submission" date="2023-11" db="EMBL/GenBank/DDBJ databases">
        <authorList>
            <person name="Poullet M."/>
        </authorList>
    </citation>
    <scope>NUCLEOTIDE SEQUENCE</scope>
    <source>
        <strain evidence="1">E1834</strain>
    </source>
</reference>